<evidence type="ECO:0000256" key="6">
    <source>
        <dbReference type="ARBA" id="ARBA00022927"/>
    </source>
</evidence>
<dbReference type="OrthoDB" id="5447763at2"/>
<accession>A0A550JGZ4</accession>
<feature type="compositionally biased region" description="Polar residues" evidence="9">
    <location>
        <begin position="168"/>
        <end position="195"/>
    </location>
</feature>
<keyword evidence="7" id="KW-1133">Transmembrane helix</keyword>
<keyword evidence="12" id="KW-1185">Reference proteome</keyword>
<evidence type="ECO:0000256" key="4">
    <source>
        <dbReference type="ARBA" id="ARBA00022519"/>
    </source>
</evidence>
<dbReference type="PROSITE" id="PS50106">
    <property type="entry name" value="PDZ"/>
    <property type="match status" value="1"/>
</dbReference>
<evidence type="ECO:0000256" key="2">
    <source>
        <dbReference type="ARBA" id="ARBA00022448"/>
    </source>
</evidence>
<evidence type="ECO:0000256" key="3">
    <source>
        <dbReference type="ARBA" id="ARBA00022475"/>
    </source>
</evidence>
<name>A0A550JGZ4_9BACT</name>
<dbReference type="GO" id="GO:0015031">
    <property type="term" value="P:protein transport"/>
    <property type="evidence" value="ECO:0007669"/>
    <property type="project" value="UniProtKB-KW"/>
</dbReference>
<comment type="subcellular location">
    <subcellularLocation>
        <location evidence="1">Cell inner membrane</location>
    </subcellularLocation>
</comment>
<dbReference type="EMBL" id="VJVV01000004">
    <property type="protein sequence ID" value="TRO82458.1"/>
    <property type="molecule type" value="Genomic_DNA"/>
</dbReference>
<reference evidence="11 12" key="1">
    <citation type="submission" date="2019-07" db="EMBL/GenBank/DDBJ databases">
        <title>Insights of Desulfuromonas acetexigens electromicrobiology.</title>
        <authorList>
            <person name="Katuri K."/>
            <person name="Sapireddy V."/>
            <person name="Shaw D.R."/>
            <person name="Saikaly P."/>
        </authorList>
    </citation>
    <scope>NUCLEOTIDE SEQUENCE [LARGE SCALE GENOMIC DNA]</scope>
    <source>
        <strain evidence="11 12">2873</strain>
    </source>
</reference>
<dbReference type="GO" id="GO:0005886">
    <property type="term" value="C:plasma membrane"/>
    <property type="evidence" value="ECO:0007669"/>
    <property type="project" value="UniProtKB-SubCell"/>
</dbReference>
<evidence type="ECO:0000256" key="7">
    <source>
        <dbReference type="ARBA" id="ARBA00022989"/>
    </source>
</evidence>
<dbReference type="AlphaFoldDB" id="A0A550JGZ4"/>
<sequence length="307" mass="32479">MDMLLFLQRHARAVWLLLIAFSGLCLGSLTSSLLGLSLEYSRSSVPPGQRSVSAATASGPQDFAAITQRNIFDSSAPAAAPTSASTPRRRGVEAGALPAVAPPRADLKLIGTVTGSAEDSLALIMANNELNSYRPGDALPGGGQLLSVDRNVAHIENADGSLSLLQLHQEPSTSTAPSPRQQSPGATSSTPTDSGSIRPVAPNRWLIEGGVVEQARGNLGEVLKSARMEPRLVNGATDGFVIAMVRPGSLLTQMGFRKGDVVLQVNGMPLDSPEKALQIFQQLREARSLRVHVERQGQPSVFEYEVN</sequence>
<evidence type="ECO:0000259" key="10">
    <source>
        <dbReference type="PROSITE" id="PS50106"/>
    </source>
</evidence>
<dbReference type="Gene3D" id="2.30.30.830">
    <property type="match status" value="1"/>
</dbReference>
<evidence type="ECO:0000313" key="12">
    <source>
        <dbReference type="Proteomes" id="UP000317155"/>
    </source>
</evidence>
<evidence type="ECO:0000256" key="8">
    <source>
        <dbReference type="ARBA" id="ARBA00023136"/>
    </source>
</evidence>
<dbReference type="Pfam" id="PF17820">
    <property type="entry name" value="PDZ_6"/>
    <property type="match status" value="1"/>
</dbReference>
<keyword evidence="2" id="KW-0813">Transport</keyword>
<keyword evidence="6" id="KW-0653">Protein transport</keyword>
<dbReference type="InterPro" id="IPR001478">
    <property type="entry name" value="PDZ"/>
</dbReference>
<dbReference type="SMART" id="SM00228">
    <property type="entry name" value="PDZ"/>
    <property type="match status" value="1"/>
</dbReference>
<dbReference type="InterPro" id="IPR036034">
    <property type="entry name" value="PDZ_sf"/>
</dbReference>
<dbReference type="InterPro" id="IPR024961">
    <property type="entry name" value="T2SS_GspC_N"/>
</dbReference>
<dbReference type="InterPro" id="IPR041489">
    <property type="entry name" value="PDZ_6"/>
</dbReference>
<dbReference type="NCBIfam" id="NF041515">
    <property type="entry name" value="GspC_delta"/>
    <property type="match status" value="1"/>
</dbReference>
<evidence type="ECO:0000313" key="11">
    <source>
        <dbReference type="EMBL" id="TRO82458.1"/>
    </source>
</evidence>
<comment type="caution">
    <text evidence="11">The sequence shown here is derived from an EMBL/GenBank/DDBJ whole genome shotgun (WGS) entry which is preliminary data.</text>
</comment>
<keyword evidence="4" id="KW-0997">Cell inner membrane</keyword>
<evidence type="ECO:0000256" key="9">
    <source>
        <dbReference type="SAM" id="MobiDB-lite"/>
    </source>
</evidence>
<organism evidence="11 12">
    <name type="scientific">Trichloromonas acetexigens</name>
    <dbReference type="NCBI Taxonomy" id="38815"/>
    <lineage>
        <taxon>Bacteria</taxon>
        <taxon>Pseudomonadati</taxon>
        <taxon>Thermodesulfobacteriota</taxon>
        <taxon>Desulfuromonadia</taxon>
        <taxon>Desulfuromonadales</taxon>
        <taxon>Trichloromonadaceae</taxon>
        <taxon>Trichloromonas</taxon>
    </lineage>
</organism>
<protein>
    <recommendedName>
        <fullName evidence="10">PDZ domain-containing protein</fullName>
    </recommendedName>
</protein>
<keyword evidence="5" id="KW-0812">Transmembrane</keyword>
<dbReference type="Proteomes" id="UP000317155">
    <property type="component" value="Unassembled WGS sequence"/>
</dbReference>
<dbReference type="Pfam" id="PF11356">
    <property type="entry name" value="T2SSC"/>
    <property type="match status" value="1"/>
</dbReference>
<feature type="domain" description="PDZ" evidence="10">
    <location>
        <begin position="208"/>
        <end position="295"/>
    </location>
</feature>
<dbReference type="SUPFAM" id="SSF50156">
    <property type="entry name" value="PDZ domain-like"/>
    <property type="match status" value="1"/>
</dbReference>
<feature type="region of interest" description="Disordered" evidence="9">
    <location>
        <begin position="168"/>
        <end position="200"/>
    </location>
</feature>
<keyword evidence="3" id="KW-1003">Cell membrane</keyword>
<gene>
    <name evidence="11" type="ORF">FL622_07725</name>
</gene>
<proteinExistence type="predicted"/>
<evidence type="ECO:0000256" key="1">
    <source>
        <dbReference type="ARBA" id="ARBA00004533"/>
    </source>
</evidence>
<keyword evidence="8" id="KW-0472">Membrane</keyword>
<evidence type="ECO:0000256" key="5">
    <source>
        <dbReference type="ARBA" id="ARBA00022692"/>
    </source>
</evidence>
<dbReference type="Gene3D" id="2.30.42.10">
    <property type="match status" value="1"/>
</dbReference>